<dbReference type="Gene3D" id="3.40.50.300">
    <property type="entry name" value="P-loop containing nucleotide triphosphate hydrolases"/>
    <property type="match status" value="1"/>
</dbReference>
<dbReference type="GO" id="GO:0004386">
    <property type="term" value="F:helicase activity"/>
    <property type="evidence" value="ECO:0007669"/>
    <property type="project" value="UniProtKB-KW"/>
</dbReference>
<dbReference type="GO" id="GO:0003677">
    <property type="term" value="F:DNA binding"/>
    <property type="evidence" value="ECO:0007669"/>
    <property type="project" value="UniProtKB-KW"/>
</dbReference>
<feature type="compositionally biased region" description="Basic and acidic residues" evidence="4">
    <location>
        <begin position="850"/>
        <end position="865"/>
    </location>
</feature>
<dbReference type="Pfam" id="PF00271">
    <property type="entry name" value="Helicase_C"/>
    <property type="match status" value="1"/>
</dbReference>
<dbReference type="Pfam" id="PF12054">
    <property type="entry name" value="DUF3535"/>
    <property type="match status" value="1"/>
</dbReference>
<dbReference type="Gene3D" id="1.25.10.10">
    <property type="entry name" value="Leucine-rich Repeat Variant"/>
    <property type="match status" value="1"/>
</dbReference>
<gene>
    <name evidence="7" type="ORF">PFISCL1PPCAC_6611</name>
</gene>
<dbReference type="FunFam" id="3.40.50.300:FF:001793">
    <property type="entry name" value="TATA-binding protein-associated factor"/>
    <property type="match status" value="1"/>
</dbReference>
<dbReference type="PANTHER" id="PTHR36498">
    <property type="entry name" value="TATA-BINDING PROTEIN-ASSOCIATED FACTOR 172"/>
    <property type="match status" value="1"/>
</dbReference>
<accession>A0AAV5V9W7</accession>
<keyword evidence="3" id="KW-0238">DNA-binding</keyword>
<dbReference type="GO" id="GO:0016887">
    <property type="term" value="F:ATP hydrolysis activity"/>
    <property type="evidence" value="ECO:0007669"/>
    <property type="project" value="InterPro"/>
</dbReference>
<organism evidence="7 8">
    <name type="scientific">Pristionchus fissidentatus</name>
    <dbReference type="NCBI Taxonomy" id="1538716"/>
    <lineage>
        <taxon>Eukaryota</taxon>
        <taxon>Metazoa</taxon>
        <taxon>Ecdysozoa</taxon>
        <taxon>Nematoda</taxon>
        <taxon>Chromadorea</taxon>
        <taxon>Rhabditida</taxon>
        <taxon>Rhabditina</taxon>
        <taxon>Diplogasteromorpha</taxon>
        <taxon>Diplogasteroidea</taxon>
        <taxon>Neodiplogasteridae</taxon>
        <taxon>Pristionchus</taxon>
    </lineage>
</organism>
<dbReference type="InterPro" id="IPR038718">
    <property type="entry name" value="SNF2-like_sf"/>
</dbReference>
<evidence type="ECO:0000259" key="5">
    <source>
        <dbReference type="PROSITE" id="PS51192"/>
    </source>
</evidence>
<dbReference type="SMART" id="SM00487">
    <property type="entry name" value="DEXDc"/>
    <property type="match status" value="1"/>
</dbReference>
<evidence type="ECO:0000256" key="1">
    <source>
        <dbReference type="ARBA" id="ARBA00022801"/>
    </source>
</evidence>
<evidence type="ECO:0000256" key="2">
    <source>
        <dbReference type="ARBA" id="ARBA00022806"/>
    </source>
</evidence>
<dbReference type="Pfam" id="PF00176">
    <property type="entry name" value="SNF2-rel_dom"/>
    <property type="match status" value="1"/>
</dbReference>
<dbReference type="InterPro" id="IPR049730">
    <property type="entry name" value="SNF2/RAD54-like_C"/>
</dbReference>
<evidence type="ECO:0000256" key="3">
    <source>
        <dbReference type="ARBA" id="ARBA00023125"/>
    </source>
</evidence>
<dbReference type="GO" id="GO:0017025">
    <property type="term" value="F:TBP-class protein binding"/>
    <property type="evidence" value="ECO:0007669"/>
    <property type="project" value="InterPro"/>
</dbReference>
<feature type="domain" description="Helicase ATP-binding" evidence="5">
    <location>
        <begin position="1125"/>
        <end position="1282"/>
    </location>
</feature>
<dbReference type="InterPro" id="IPR027417">
    <property type="entry name" value="P-loop_NTPase"/>
</dbReference>
<keyword evidence="1" id="KW-0378">Hydrolase</keyword>
<dbReference type="InterPro" id="IPR014001">
    <property type="entry name" value="Helicase_ATP-bd"/>
</dbReference>
<comment type="caution">
    <text evidence="7">The sequence shown here is derived from an EMBL/GenBank/DDBJ whole genome shotgun (WGS) entry which is preliminary data.</text>
</comment>
<dbReference type="InterPro" id="IPR016024">
    <property type="entry name" value="ARM-type_fold"/>
</dbReference>
<keyword evidence="8" id="KW-1185">Reference proteome</keyword>
<dbReference type="EMBL" id="BTSY01000002">
    <property type="protein sequence ID" value="GMT15314.1"/>
    <property type="molecule type" value="Genomic_DNA"/>
</dbReference>
<keyword evidence="2" id="KW-0347">Helicase</keyword>
<dbReference type="SMART" id="SM00490">
    <property type="entry name" value="HELICc"/>
    <property type="match status" value="1"/>
</dbReference>
<dbReference type="InterPro" id="IPR022707">
    <property type="entry name" value="Mot1_central_dom"/>
</dbReference>
<protein>
    <submittedName>
        <fullName evidence="7">Uncharacterized protein</fullName>
    </submittedName>
</protein>
<evidence type="ECO:0000259" key="6">
    <source>
        <dbReference type="PROSITE" id="PS51194"/>
    </source>
</evidence>
<dbReference type="InterPro" id="IPR001650">
    <property type="entry name" value="Helicase_C-like"/>
</dbReference>
<name>A0AAV5V9W7_9BILA</name>
<dbReference type="PANTHER" id="PTHR36498:SF1">
    <property type="entry name" value="TATA-BINDING PROTEIN-ASSOCIATED FACTOR 172"/>
    <property type="match status" value="1"/>
</dbReference>
<evidence type="ECO:0000313" key="8">
    <source>
        <dbReference type="Proteomes" id="UP001432322"/>
    </source>
</evidence>
<feature type="compositionally biased region" description="Polar residues" evidence="4">
    <location>
        <begin position="866"/>
        <end position="878"/>
    </location>
</feature>
<dbReference type="PROSITE" id="PS51192">
    <property type="entry name" value="HELICASE_ATP_BIND_1"/>
    <property type="match status" value="1"/>
</dbReference>
<evidence type="ECO:0000256" key="4">
    <source>
        <dbReference type="SAM" id="MobiDB-lite"/>
    </source>
</evidence>
<feature type="region of interest" description="Disordered" evidence="4">
    <location>
        <begin position="840"/>
        <end position="887"/>
    </location>
</feature>
<sequence length="1687" mass="187488">EHVLNHLGDLLEMKNRTIRREAVAVFATHSIVADEHVLKIITKHLDSLSWDARVSASEALGAVISNSVNSRVAPYSTTVKSEDGRSRRMAELNIPTLISTYAPLLSAGSDEFRASNDVSSRQQRSFIDQHLDFTLKQTGLTSASFLSDAEITVMGADKTGGQSPTALHEGRELKTEVSSDSGIESEVASIDIELEKNITQLVAGTLMKMVEPRWQLRHGAALGISKVIAVASKWLSPRLVEEIALRLLQVLSLDRFNDFVSGRSAAAPVREAVAQAIAHLVNDMKKDATEGGTLSQLLQHIKTLLGMGGEKLWVCRQSALLVMKYYFAISDDSPLFETFFDCVVERLGDDVDDVVSSAVTALSSLFSNASIDAERKRNFINRVMDQMWKLLHAETRRDNMAAGLDGLVVDLLTMVDTWMRQDESVSLTREQLNTIRDTMDPQFRTRTHAAVRIVSIAAERSEFPIDEKEMFILLRTFYRVILFAAPTETQPMLEEVYLTMIRVVSSRRECVVACTQLRETIGLWAGCLLCDHKNGGIDVFVHRVEGATSKRGDSTERLGSEELRFLPDSLRDGVIVARKILGAKFVAVLIQILYESEEEINGQRLSTALQLLFVPMLRSTSLYHNLGAAIVINEWATLWKAGTGRMPNLEVPGTVISLADAYIRTGGQRQFDETSACCASLSADCNEFVEWCCVRGASAEEIDYGGSVEEISRQAHDSCLRACEEDEDEKMAQSLRNRYTLLCDQFEHTKMSVKANTVRVYAFLASSLLYFGFLGDKLTPLIRPIVDVMNGERNETVAAEIFRGAIPLLIAYSQQRQPKPFVKVLSRALEAFAGCPTRIPRPINSDTESEERILSSEQMTTRDDSVPTSDSNENNTTSVGGGKESDQSIASRNGNLLLAVCTGFGVEQLPEFYAHFDLDEEGMDDEKLLTRLELHRSLFGRVGSQLSDNATGRVLALLRSAVPELRHAGAKAVETFTASRAADTMNRIYGPLEEMTSNLESANERRGATEAIYRVSTLGTSITALAPLLAPIAFARLADQLLEIRDMAGLSFRLLLPLLSIKRDTSVRPPDLNDSLWEKCRVNRAFVHLLSDPSMLESVQEESIADLGKETKLRHYQLEGITWMGYLRQFGLSGILADDMGLGKTLQTLAAIVRANEEVSSRRPSLVVCPRTLVTHWCAEWKKYFPGRRGTAIKSESASKKSMEGAELVVAAYDELKSNTILQNIVWRFCVLDEGHVLRNPRTMLFKAVSTLRSETRLILSGTPVQNSSADLWALFTYLIPGFLGDERYFRQNFIKPIQQCRSAKATETQMKEGQESLSRLHRLVLPFVLRRLKTDVLRELPEKVVSDYECSLTPLQKQIYEIIVDRCCSSPTGQRALSPLHALISLRKVVDHPSLVLSLADSLQLSGEMRLQLEQHKDSLELSGKLQALGQLLSECGILKKKEEDDEEGGAKGEDDSVSAVLTSATLHPHRALIFCQWRASVALVARALRLGFDDRGAGTPVSHLILDGSVAPDDRQMLVDRFNHDKSIDVMVLTTHIGGVGLNLTGADVVIFMDHDWNPMKDLQAIDRAHRLGQTRNVNVYRLITKGTIEEKVMSYQKFKKNTADALIGSENQSLSSMKTDELLSMFSLDESTNTTTKSSEPKRKKAKVDISSTGEEVWNLSEIWDESQYEEAFSVSNFLKDTVG</sequence>
<reference evidence="7" key="1">
    <citation type="submission" date="2023-10" db="EMBL/GenBank/DDBJ databases">
        <title>Genome assembly of Pristionchus species.</title>
        <authorList>
            <person name="Yoshida K."/>
            <person name="Sommer R.J."/>
        </authorList>
    </citation>
    <scope>NUCLEOTIDE SEQUENCE</scope>
    <source>
        <strain evidence="7">RS5133</strain>
    </source>
</reference>
<dbReference type="InterPro" id="IPR000330">
    <property type="entry name" value="SNF2_N"/>
</dbReference>
<feature type="domain" description="Helicase C-terminal" evidence="6">
    <location>
        <begin position="1458"/>
        <end position="1625"/>
    </location>
</feature>
<feature type="non-terminal residue" evidence="7">
    <location>
        <position position="1"/>
    </location>
</feature>
<dbReference type="Proteomes" id="UP001432322">
    <property type="component" value="Unassembled WGS sequence"/>
</dbReference>
<keyword evidence="2" id="KW-0067">ATP-binding</keyword>
<dbReference type="SUPFAM" id="SSF52540">
    <property type="entry name" value="P-loop containing nucleoside triphosphate hydrolases"/>
    <property type="match status" value="2"/>
</dbReference>
<evidence type="ECO:0000313" key="7">
    <source>
        <dbReference type="EMBL" id="GMT15314.1"/>
    </source>
</evidence>
<dbReference type="GO" id="GO:0005524">
    <property type="term" value="F:ATP binding"/>
    <property type="evidence" value="ECO:0007669"/>
    <property type="project" value="InterPro"/>
</dbReference>
<dbReference type="FunFam" id="3.40.50.10810:FF:000090">
    <property type="entry name" value="Similarity to HELICASE MOT1"/>
    <property type="match status" value="1"/>
</dbReference>
<dbReference type="SUPFAM" id="SSF48371">
    <property type="entry name" value="ARM repeat"/>
    <property type="match status" value="1"/>
</dbReference>
<dbReference type="PROSITE" id="PS51194">
    <property type="entry name" value="HELICASE_CTER"/>
    <property type="match status" value="1"/>
</dbReference>
<dbReference type="InterPro" id="IPR011989">
    <property type="entry name" value="ARM-like"/>
</dbReference>
<keyword evidence="2" id="KW-0547">Nucleotide-binding</keyword>
<proteinExistence type="predicted"/>
<dbReference type="CDD" id="cd18793">
    <property type="entry name" value="SF2_C_SNF"/>
    <property type="match status" value="1"/>
</dbReference>
<dbReference type="InterPro" id="IPR044972">
    <property type="entry name" value="Mot1"/>
</dbReference>
<dbReference type="Gene3D" id="3.40.50.10810">
    <property type="entry name" value="Tandem AAA-ATPase domain"/>
    <property type="match status" value="1"/>
</dbReference>